<dbReference type="AlphaFoldDB" id="A0A642UQW5"/>
<feature type="region of interest" description="Disordered" evidence="1">
    <location>
        <begin position="295"/>
        <end position="324"/>
    </location>
</feature>
<accession>A0A642UQW5</accession>
<reference evidence="3" key="1">
    <citation type="journal article" date="2019" name="G3 (Bethesda)">
        <title>Genome Assemblies of Two Rare Opportunistic Yeast Pathogens: Diutina rugosa (syn. Candida rugosa) and Trichomonascus ciferrii (syn. Candida ciferrii).</title>
        <authorList>
            <person name="Mixao V."/>
            <person name="Saus E."/>
            <person name="Hansen A.P."/>
            <person name="Lass-Florl C."/>
            <person name="Gabaldon T."/>
        </authorList>
    </citation>
    <scope>NUCLEOTIDE SEQUENCE</scope>
    <source>
        <strain evidence="3">CBS 4856</strain>
    </source>
</reference>
<protein>
    <submittedName>
        <fullName evidence="3">Uncharacterized protein</fullName>
    </submittedName>
</protein>
<proteinExistence type="predicted"/>
<evidence type="ECO:0000313" key="3">
    <source>
        <dbReference type="EMBL" id="KAA8901321.1"/>
    </source>
</evidence>
<keyword evidence="4" id="KW-1185">Reference proteome</keyword>
<dbReference type="Proteomes" id="UP000761534">
    <property type="component" value="Unassembled WGS sequence"/>
</dbReference>
<keyword evidence="2" id="KW-0812">Transmembrane</keyword>
<dbReference type="VEuPathDB" id="FungiDB:TRICI_006082"/>
<name>A0A642UQW5_9ASCO</name>
<sequence>MNSSLPKSADNQDLRANDWKSRVPKFPFHKDVAPTLIPKENTPRVSSTLSFKQLMEILYNSKGPELLYMAESHRLYFLACMALTFMVCYNLFDLLDRGIRGIGELHQENEEDLPPMHNALKTGGRVGTVAVLSAIYIIAGLTFAIFPTRLVRRIEYLPGPKEYVRLVTHPWLPGKSSPVITVPVENLSIGKRAKVWTGEGFYGTAQRASFFFFLFEKGRMLPWVVDRSGWYWGDGRVYDVLFGKEPVEEAEKGLSYNDMLQIQANEVNKQKAELRRQLGPAWRYKMIGQMMKEDANKLTSKDASSSPKQVEGEKPKQLDNDDKK</sequence>
<feature type="transmembrane region" description="Helical" evidence="2">
    <location>
        <begin position="75"/>
        <end position="92"/>
    </location>
</feature>
<keyword evidence="2" id="KW-1133">Transmembrane helix</keyword>
<keyword evidence="2" id="KW-0472">Membrane</keyword>
<evidence type="ECO:0000256" key="2">
    <source>
        <dbReference type="SAM" id="Phobius"/>
    </source>
</evidence>
<evidence type="ECO:0000256" key="1">
    <source>
        <dbReference type="SAM" id="MobiDB-lite"/>
    </source>
</evidence>
<comment type="caution">
    <text evidence="3">The sequence shown here is derived from an EMBL/GenBank/DDBJ whole genome shotgun (WGS) entry which is preliminary data.</text>
</comment>
<gene>
    <name evidence="3" type="ORF">TRICI_006082</name>
</gene>
<dbReference type="OrthoDB" id="4083656at2759"/>
<organism evidence="3 4">
    <name type="scientific">Trichomonascus ciferrii</name>
    <dbReference type="NCBI Taxonomy" id="44093"/>
    <lineage>
        <taxon>Eukaryota</taxon>
        <taxon>Fungi</taxon>
        <taxon>Dikarya</taxon>
        <taxon>Ascomycota</taxon>
        <taxon>Saccharomycotina</taxon>
        <taxon>Dipodascomycetes</taxon>
        <taxon>Dipodascales</taxon>
        <taxon>Trichomonascaceae</taxon>
        <taxon>Trichomonascus</taxon>
        <taxon>Trichomonascus ciferrii complex</taxon>
    </lineage>
</organism>
<dbReference type="EMBL" id="SWFS01000489">
    <property type="protein sequence ID" value="KAA8901321.1"/>
    <property type="molecule type" value="Genomic_DNA"/>
</dbReference>
<feature type="compositionally biased region" description="Basic and acidic residues" evidence="1">
    <location>
        <begin position="310"/>
        <end position="324"/>
    </location>
</feature>
<evidence type="ECO:0000313" key="4">
    <source>
        <dbReference type="Proteomes" id="UP000761534"/>
    </source>
</evidence>
<feature type="transmembrane region" description="Helical" evidence="2">
    <location>
        <begin position="126"/>
        <end position="146"/>
    </location>
</feature>